<gene>
    <name evidence="1" type="ORF">Glove_271g39</name>
</gene>
<dbReference type="EMBL" id="PQFF01000248">
    <property type="protein sequence ID" value="RHZ70456.1"/>
    <property type="molecule type" value="Genomic_DNA"/>
</dbReference>
<evidence type="ECO:0000313" key="1">
    <source>
        <dbReference type="EMBL" id="RHZ70456.1"/>
    </source>
</evidence>
<protein>
    <recommendedName>
        <fullName evidence="3">TLDc domain-containing protein</fullName>
    </recommendedName>
</protein>
<name>A0A397I9L3_9GLOM</name>
<reference evidence="1 2" key="1">
    <citation type="submission" date="2018-08" db="EMBL/GenBank/DDBJ databases">
        <title>Genome and evolution of the arbuscular mycorrhizal fungus Diversispora epigaea (formerly Glomus versiforme) and its bacterial endosymbionts.</title>
        <authorList>
            <person name="Sun X."/>
            <person name="Fei Z."/>
            <person name="Harrison M."/>
        </authorList>
    </citation>
    <scope>NUCLEOTIDE SEQUENCE [LARGE SCALE GENOMIC DNA]</scope>
    <source>
        <strain evidence="1 2">IT104</strain>
    </source>
</reference>
<accession>A0A397I9L3</accession>
<sequence length="78" mass="8543">MDFTTLKTTMPTSNSLPYSCINGFAPRTFWDICNGQTSTVVIVKVKGTEEILGGYNPLALDANIDDSWGKPMIALFSH</sequence>
<comment type="caution">
    <text evidence="1">The sequence shown here is derived from an EMBL/GenBank/DDBJ whole genome shotgun (WGS) entry which is preliminary data.</text>
</comment>
<evidence type="ECO:0000313" key="2">
    <source>
        <dbReference type="Proteomes" id="UP000266861"/>
    </source>
</evidence>
<dbReference type="OrthoDB" id="298084at2759"/>
<organism evidence="1 2">
    <name type="scientific">Diversispora epigaea</name>
    <dbReference type="NCBI Taxonomy" id="1348612"/>
    <lineage>
        <taxon>Eukaryota</taxon>
        <taxon>Fungi</taxon>
        <taxon>Fungi incertae sedis</taxon>
        <taxon>Mucoromycota</taxon>
        <taxon>Glomeromycotina</taxon>
        <taxon>Glomeromycetes</taxon>
        <taxon>Diversisporales</taxon>
        <taxon>Diversisporaceae</taxon>
        <taxon>Diversispora</taxon>
    </lineage>
</organism>
<proteinExistence type="predicted"/>
<dbReference type="Proteomes" id="UP000266861">
    <property type="component" value="Unassembled WGS sequence"/>
</dbReference>
<evidence type="ECO:0008006" key="3">
    <source>
        <dbReference type="Google" id="ProtNLM"/>
    </source>
</evidence>
<dbReference type="AlphaFoldDB" id="A0A397I9L3"/>
<keyword evidence="2" id="KW-1185">Reference proteome</keyword>